<dbReference type="Proteomes" id="UP000248021">
    <property type="component" value="Unassembled WGS sequence"/>
</dbReference>
<proteinExistence type="inferred from homology"/>
<comment type="subcellular location">
    <subcellularLocation>
        <location evidence="1 7">Cell membrane</location>
        <topology evidence="1 7">Multi-pass membrane protein</topology>
    </subcellularLocation>
</comment>
<keyword evidence="6 7" id="KW-0472">Membrane</keyword>
<evidence type="ECO:0000259" key="8">
    <source>
        <dbReference type="PROSITE" id="PS50928"/>
    </source>
</evidence>
<accession>A0A2V3UDX1</accession>
<organism evidence="9 10">
    <name type="scientific">Chelatococcus asaccharovorans</name>
    <dbReference type="NCBI Taxonomy" id="28210"/>
    <lineage>
        <taxon>Bacteria</taxon>
        <taxon>Pseudomonadati</taxon>
        <taxon>Pseudomonadota</taxon>
        <taxon>Alphaproteobacteria</taxon>
        <taxon>Hyphomicrobiales</taxon>
        <taxon>Chelatococcaceae</taxon>
        <taxon>Chelatococcus</taxon>
    </lineage>
</organism>
<dbReference type="InterPro" id="IPR000515">
    <property type="entry name" value="MetI-like"/>
</dbReference>
<feature type="transmembrane region" description="Helical" evidence="7">
    <location>
        <begin position="145"/>
        <end position="166"/>
    </location>
</feature>
<evidence type="ECO:0000313" key="9">
    <source>
        <dbReference type="EMBL" id="PXW63452.1"/>
    </source>
</evidence>
<dbReference type="EMBL" id="QJJK01000002">
    <property type="protein sequence ID" value="PXW63452.1"/>
    <property type="molecule type" value="Genomic_DNA"/>
</dbReference>
<keyword evidence="4 7" id="KW-0812">Transmembrane</keyword>
<comment type="similarity">
    <text evidence="7">Belongs to the binding-protein-dependent transport system permease family.</text>
</comment>
<evidence type="ECO:0000256" key="6">
    <source>
        <dbReference type="ARBA" id="ARBA00023136"/>
    </source>
</evidence>
<feature type="transmembrane region" description="Helical" evidence="7">
    <location>
        <begin position="12"/>
        <end position="33"/>
    </location>
</feature>
<dbReference type="OrthoDB" id="9815445at2"/>
<keyword evidence="3" id="KW-1003">Cell membrane</keyword>
<keyword evidence="2 7" id="KW-0813">Transport</keyword>
<gene>
    <name evidence="9" type="ORF">C7450_102368</name>
</gene>
<sequence length="281" mass="30232">MTGDAGSRLASTLRLFLAGLLTVLLLFPIYWMAQTSILPTSSILSRNPDLVPRLADINLSAFETLVRQYPVARWLMNSATITVGSAVLSTVCATLAGYSLSRFKSRTASGIAFVLLLGRVLPGTLLVLPYFVLFRWAGILDTHTAVILANASMIIPFSTFMMKNYFDDVPRELDEAAKVDGCSAMTALWFVVLPIARPGIAATVAFAATASWVDLLFARTLLLSAENWTVPVGIASLIGEVQTSWNQLMAAGVLSVLPVFAVYWFAQPYLVGGMTSGAVKG</sequence>
<feature type="domain" description="ABC transmembrane type-1" evidence="8">
    <location>
        <begin position="75"/>
        <end position="266"/>
    </location>
</feature>
<evidence type="ECO:0000256" key="1">
    <source>
        <dbReference type="ARBA" id="ARBA00004651"/>
    </source>
</evidence>
<dbReference type="GO" id="GO:0055085">
    <property type="term" value="P:transmembrane transport"/>
    <property type="evidence" value="ECO:0007669"/>
    <property type="project" value="InterPro"/>
</dbReference>
<evidence type="ECO:0000256" key="5">
    <source>
        <dbReference type="ARBA" id="ARBA00022989"/>
    </source>
</evidence>
<feature type="transmembrane region" description="Helical" evidence="7">
    <location>
        <begin position="248"/>
        <end position="266"/>
    </location>
</feature>
<dbReference type="InterPro" id="IPR035906">
    <property type="entry name" value="MetI-like_sf"/>
</dbReference>
<dbReference type="PANTHER" id="PTHR32243">
    <property type="entry name" value="MALTOSE TRANSPORT SYSTEM PERMEASE-RELATED"/>
    <property type="match status" value="1"/>
</dbReference>
<keyword evidence="9" id="KW-0762">Sugar transport</keyword>
<reference evidence="9 10" key="1">
    <citation type="submission" date="2018-05" db="EMBL/GenBank/DDBJ databases">
        <title>Genomic Encyclopedia of Type Strains, Phase IV (KMG-IV): sequencing the most valuable type-strain genomes for metagenomic binning, comparative biology and taxonomic classification.</title>
        <authorList>
            <person name="Goeker M."/>
        </authorList>
    </citation>
    <scope>NUCLEOTIDE SEQUENCE [LARGE SCALE GENOMIC DNA]</scope>
    <source>
        <strain evidence="9 10">DSM 6462</strain>
    </source>
</reference>
<dbReference type="InterPro" id="IPR050901">
    <property type="entry name" value="BP-dep_ABC_trans_perm"/>
</dbReference>
<dbReference type="PANTHER" id="PTHR32243:SF18">
    <property type="entry name" value="INNER MEMBRANE ABC TRANSPORTER PERMEASE PROTEIN YCJP"/>
    <property type="match status" value="1"/>
</dbReference>
<keyword evidence="5 7" id="KW-1133">Transmembrane helix</keyword>
<protein>
    <submittedName>
        <fullName evidence="9">Multiple sugar transport system permease protein</fullName>
    </submittedName>
</protein>
<comment type="caution">
    <text evidence="9">The sequence shown here is derived from an EMBL/GenBank/DDBJ whole genome shotgun (WGS) entry which is preliminary data.</text>
</comment>
<dbReference type="SUPFAM" id="SSF161098">
    <property type="entry name" value="MetI-like"/>
    <property type="match status" value="1"/>
</dbReference>
<feature type="transmembrane region" description="Helical" evidence="7">
    <location>
        <begin position="74"/>
        <end position="98"/>
    </location>
</feature>
<dbReference type="CDD" id="cd06261">
    <property type="entry name" value="TM_PBP2"/>
    <property type="match status" value="1"/>
</dbReference>
<dbReference type="Gene3D" id="1.10.3720.10">
    <property type="entry name" value="MetI-like"/>
    <property type="match status" value="1"/>
</dbReference>
<feature type="transmembrane region" description="Helical" evidence="7">
    <location>
        <begin position="187"/>
        <end position="213"/>
    </location>
</feature>
<dbReference type="AlphaFoldDB" id="A0A2V3UDX1"/>
<evidence type="ECO:0000256" key="3">
    <source>
        <dbReference type="ARBA" id="ARBA00022475"/>
    </source>
</evidence>
<keyword evidence="10" id="KW-1185">Reference proteome</keyword>
<dbReference type="Pfam" id="PF00528">
    <property type="entry name" value="BPD_transp_1"/>
    <property type="match status" value="1"/>
</dbReference>
<dbReference type="GO" id="GO:0005886">
    <property type="term" value="C:plasma membrane"/>
    <property type="evidence" value="ECO:0007669"/>
    <property type="project" value="UniProtKB-SubCell"/>
</dbReference>
<dbReference type="PROSITE" id="PS50928">
    <property type="entry name" value="ABC_TM1"/>
    <property type="match status" value="1"/>
</dbReference>
<name>A0A2V3UDX1_9HYPH</name>
<feature type="transmembrane region" description="Helical" evidence="7">
    <location>
        <begin position="110"/>
        <end position="133"/>
    </location>
</feature>
<evidence type="ECO:0000256" key="2">
    <source>
        <dbReference type="ARBA" id="ARBA00022448"/>
    </source>
</evidence>
<evidence type="ECO:0000256" key="7">
    <source>
        <dbReference type="RuleBase" id="RU363032"/>
    </source>
</evidence>
<evidence type="ECO:0000256" key="4">
    <source>
        <dbReference type="ARBA" id="ARBA00022692"/>
    </source>
</evidence>
<dbReference type="RefSeq" id="WP_110373594.1">
    <property type="nucleotide sequence ID" value="NZ_JAHBRY010000002.1"/>
</dbReference>
<evidence type="ECO:0000313" key="10">
    <source>
        <dbReference type="Proteomes" id="UP000248021"/>
    </source>
</evidence>